<dbReference type="GO" id="GO:0106310">
    <property type="term" value="F:protein serine kinase activity"/>
    <property type="evidence" value="ECO:0007669"/>
    <property type="project" value="RHEA"/>
</dbReference>
<dbReference type="CDD" id="cd14079">
    <property type="entry name" value="STKc_AMPK_alpha"/>
    <property type="match status" value="1"/>
</dbReference>
<dbReference type="GO" id="GO:0005524">
    <property type="term" value="F:ATP binding"/>
    <property type="evidence" value="ECO:0007669"/>
    <property type="project" value="UniProtKB-UniRule"/>
</dbReference>
<keyword evidence="7 10" id="KW-0067">ATP-binding</keyword>
<organism evidence="15 16">
    <name type="scientific">Arabidopsis thaliana</name>
    <name type="common">Mouse-ear cress</name>
    <dbReference type="NCBI Taxonomy" id="3702"/>
    <lineage>
        <taxon>Eukaryota</taxon>
        <taxon>Viridiplantae</taxon>
        <taxon>Streptophyta</taxon>
        <taxon>Embryophyta</taxon>
        <taxon>Tracheophyta</taxon>
        <taxon>Spermatophyta</taxon>
        <taxon>Magnoliopsida</taxon>
        <taxon>eudicotyledons</taxon>
        <taxon>Gunneridae</taxon>
        <taxon>Pentapetalae</taxon>
        <taxon>rosids</taxon>
        <taxon>malvids</taxon>
        <taxon>Brassicales</taxon>
        <taxon>Brassicaceae</taxon>
        <taxon>Camelineae</taxon>
        <taxon>Arabidopsis</taxon>
    </lineage>
</organism>
<keyword evidence="6" id="KW-0418">Kinase</keyword>
<evidence type="ECO:0000256" key="2">
    <source>
        <dbReference type="ARBA" id="ARBA00012513"/>
    </source>
</evidence>
<dbReference type="Proteomes" id="UP000434276">
    <property type="component" value="Unassembled WGS sequence"/>
</dbReference>
<dbReference type="InterPro" id="IPR000719">
    <property type="entry name" value="Prot_kinase_dom"/>
</dbReference>
<evidence type="ECO:0000313" key="15">
    <source>
        <dbReference type="EMBL" id="CAA0406316.1"/>
    </source>
</evidence>
<dbReference type="InterPro" id="IPR011009">
    <property type="entry name" value="Kinase-like_dom_sf"/>
</dbReference>
<evidence type="ECO:0000256" key="4">
    <source>
        <dbReference type="ARBA" id="ARBA00022679"/>
    </source>
</evidence>
<dbReference type="InterPro" id="IPR001772">
    <property type="entry name" value="KA1_dom"/>
</dbReference>
<evidence type="ECO:0000259" key="12">
    <source>
        <dbReference type="PROSITE" id="PS50011"/>
    </source>
</evidence>
<keyword evidence="3 11" id="KW-0723">Serine/threonine-protein kinase</keyword>
<evidence type="ECO:0000256" key="7">
    <source>
        <dbReference type="ARBA" id="ARBA00022840"/>
    </source>
</evidence>
<dbReference type="InterPro" id="IPR015940">
    <property type="entry name" value="UBA"/>
</dbReference>
<comment type="catalytic activity">
    <reaction evidence="8">
        <text>L-threonyl-[protein] + ATP = O-phospho-L-threonyl-[protein] + ADP + H(+)</text>
        <dbReference type="Rhea" id="RHEA:46608"/>
        <dbReference type="Rhea" id="RHEA-COMP:11060"/>
        <dbReference type="Rhea" id="RHEA-COMP:11605"/>
        <dbReference type="ChEBI" id="CHEBI:15378"/>
        <dbReference type="ChEBI" id="CHEBI:30013"/>
        <dbReference type="ChEBI" id="CHEBI:30616"/>
        <dbReference type="ChEBI" id="CHEBI:61977"/>
        <dbReference type="ChEBI" id="CHEBI:456216"/>
        <dbReference type="EC" id="2.7.11.1"/>
    </reaction>
</comment>
<dbReference type="CDD" id="cd12122">
    <property type="entry name" value="AMPKA_C"/>
    <property type="match status" value="1"/>
</dbReference>
<dbReference type="PANTHER" id="PTHR24346:SF82">
    <property type="entry name" value="KP78A-RELATED"/>
    <property type="match status" value="1"/>
</dbReference>
<evidence type="ECO:0000256" key="6">
    <source>
        <dbReference type="ARBA" id="ARBA00022777"/>
    </source>
</evidence>
<dbReference type="Gene3D" id="1.10.510.10">
    <property type="entry name" value="Transferase(Phosphotransferase) domain 1"/>
    <property type="match status" value="1"/>
</dbReference>
<comment type="similarity">
    <text evidence="1">Belongs to the protein kinase superfamily. CAMK Ser/Thr protein kinase family. SNF1 subfamily.</text>
</comment>
<dbReference type="PROSITE" id="PS50011">
    <property type="entry name" value="PROTEIN_KINASE_DOM"/>
    <property type="match status" value="1"/>
</dbReference>
<dbReference type="FunFam" id="1.10.510.10:FF:000271">
    <property type="entry name" value="Non-specific serine/threonine protein kinase"/>
    <property type="match status" value="1"/>
</dbReference>
<dbReference type="FunFam" id="3.30.200.20:FF:000003">
    <property type="entry name" value="Non-specific serine/threonine protein kinase"/>
    <property type="match status" value="1"/>
</dbReference>
<evidence type="ECO:0000259" key="14">
    <source>
        <dbReference type="PROSITE" id="PS50032"/>
    </source>
</evidence>
<evidence type="ECO:0000256" key="8">
    <source>
        <dbReference type="ARBA" id="ARBA00047899"/>
    </source>
</evidence>
<feature type="binding site" evidence="10">
    <location>
        <position position="48"/>
    </location>
    <ligand>
        <name>ATP</name>
        <dbReference type="ChEBI" id="CHEBI:30616"/>
    </ligand>
</feature>
<dbReference type="Pfam" id="PF00627">
    <property type="entry name" value="UBA"/>
    <property type="match status" value="1"/>
</dbReference>
<evidence type="ECO:0000256" key="1">
    <source>
        <dbReference type="ARBA" id="ARBA00006234"/>
    </source>
</evidence>
<proteinExistence type="inferred from homology"/>
<evidence type="ECO:0000313" key="16">
    <source>
        <dbReference type="Proteomes" id="UP000434276"/>
    </source>
</evidence>
<dbReference type="PROSITE" id="PS50030">
    <property type="entry name" value="UBA"/>
    <property type="match status" value="1"/>
</dbReference>
<sequence>MDGSSEKTTNKLVSILPNYRIGKTLGHGSFAKVKLALHVATGHKVAIKILNRSKIKNMGIEIKVQREIKILRFLMHPHIIRQYEVIETPTDIYVVMEYVKSGELFDYIVEKGKLQEDEARHLFQQIISGVEYCHRNMIVHRDLKPENVLLDSQCNIKIVDFGLSNVMHDGHFLKTSCGSPNYAAPEVISGKPYCGPDVDIWSCGVILYALLCGTLPFDDENIPNLFDKIKRGMYTLPNHLSHFARDLIPRMLMVDPTMRISITEIRQHPWFNNHLPLYLSIPPLDTIEQAKKIEEEIIQKVVNIGFDRNQVVDSLVNRIQNEATVAYHLILDNRNQNSVPNDPFQSKFKEISDGIFNSTLPVQNITSHVGHSFSALYGLKSNVKDDKTWTLGLQSQGSPYDIMTEIFKALQNLKICWKKIGLYNIKCRWVRSFAYYKNHTIEDECAIILPTVIKFEIQLYKVREGKYLLDILRIDGPQFIFFDLCVAFLRELGVL</sequence>
<dbReference type="PANTHER" id="PTHR24346">
    <property type="entry name" value="MAP/MICROTUBULE AFFINITY-REGULATING KINASE"/>
    <property type="match status" value="1"/>
</dbReference>
<evidence type="ECO:0000256" key="11">
    <source>
        <dbReference type="RuleBase" id="RU000304"/>
    </source>
</evidence>
<dbReference type="Pfam" id="PF02149">
    <property type="entry name" value="KA1"/>
    <property type="match status" value="1"/>
</dbReference>
<dbReference type="SMART" id="SM00165">
    <property type="entry name" value="UBA"/>
    <property type="match status" value="1"/>
</dbReference>
<dbReference type="OrthoDB" id="193931at2759"/>
<dbReference type="EMBL" id="CACSHJ010000096">
    <property type="protein sequence ID" value="CAA0406316.1"/>
    <property type="molecule type" value="Genomic_DNA"/>
</dbReference>
<feature type="domain" description="KA1" evidence="14">
    <location>
        <begin position="446"/>
        <end position="494"/>
    </location>
</feature>
<dbReference type="ExpressionAtlas" id="A0A5S9Y9V0">
    <property type="expression patterns" value="baseline and differential"/>
</dbReference>
<evidence type="ECO:0000256" key="3">
    <source>
        <dbReference type="ARBA" id="ARBA00022527"/>
    </source>
</evidence>
<evidence type="ECO:0000259" key="13">
    <source>
        <dbReference type="PROSITE" id="PS50030"/>
    </source>
</evidence>
<evidence type="ECO:0000256" key="5">
    <source>
        <dbReference type="ARBA" id="ARBA00022741"/>
    </source>
</evidence>
<keyword evidence="5 10" id="KW-0547">Nucleotide-binding</keyword>
<dbReference type="InterPro" id="IPR028375">
    <property type="entry name" value="KA1/Ssp2_C"/>
</dbReference>
<dbReference type="SMART" id="SM00220">
    <property type="entry name" value="S_TKc"/>
    <property type="match status" value="1"/>
</dbReference>
<dbReference type="Pfam" id="PF00069">
    <property type="entry name" value="Pkinase"/>
    <property type="match status" value="1"/>
</dbReference>
<dbReference type="CDD" id="cd14335">
    <property type="entry name" value="UBA_SnRK1_plant"/>
    <property type="match status" value="1"/>
</dbReference>
<dbReference type="EC" id="2.7.11.1" evidence="2"/>
<reference evidence="15 16" key="1">
    <citation type="submission" date="2019-12" db="EMBL/GenBank/DDBJ databases">
        <authorList>
            <person name="Jiao W.-B."/>
            <person name="Schneeberger K."/>
        </authorList>
    </citation>
    <scope>NUCLEOTIDE SEQUENCE [LARGE SCALE GENOMIC DNA]</scope>
    <source>
        <strain evidence="16">cv. C24</strain>
    </source>
</reference>
<dbReference type="AlphaFoldDB" id="A0A5S9Y9V0"/>
<dbReference type="PROSITE" id="PS00107">
    <property type="entry name" value="PROTEIN_KINASE_ATP"/>
    <property type="match status" value="1"/>
</dbReference>
<dbReference type="PROSITE" id="PS00108">
    <property type="entry name" value="PROTEIN_KINASE_ST"/>
    <property type="match status" value="1"/>
</dbReference>
<dbReference type="SUPFAM" id="SSF56112">
    <property type="entry name" value="Protein kinase-like (PK-like)"/>
    <property type="match status" value="1"/>
</dbReference>
<dbReference type="GO" id="GO:0004674">
    <property type="term" value="F:protein serine/threonine kinase activity"/>
    <property type="evidence" value="ECO:0007669"/>
    <property type="project" value="UniProtKB-KW"/>
</dbReference>
<feature type="domain" description="UBA" evidence="13">
    <location>
        <begin position="292"/>
        <end position="332"/>
    </location>
</feature>
<dbReference type="SUPFAM" id="SSF103243">
    <property type="entry name" value="KA1-like"/>
    <property type="match status" value="1"/>
</dbReference>
<keyword evidence="4" id="KW-0808">Transferase</keyword>
<dbReference type="Gene3D" id="3.30.310.80">
    <property type="entry name" value="Kinase associated domain 1, KA1"/>
    <property type="match status" value="1"/>
</dbReference>
<comment type="catalytic activity">
    <reaction evidence="9">
        <text>L-seryl-[protein] + ATP = O-phospho-L-seryl-[protein] + ADP + H(+)</text>
        <dbReference type="Rhea" id="RHEA:17989"/>
        <dbReference type="Rhea" id="RHEA-COMP:9863"/>
        <dbReference type="Rhea" id="RHEA-COMP:11604"/>
        <dbReference type="ChEBI" id="CHEBI:15378"/>
        <dbReference type="ChEBI" id="CHEBI:29999"/>
        <dbReference type="ChEBI" id="CHEBI:30616"/>
        <dbReference type="ChEBI" id="CHEBI:83421"/>
        <dbReference type="ChEBI" id="CHEBI:456216"/>
        <dbReference type="EC" id="2.7.11.1"/>
    </reaction>
</comment>
<name>A0A5S9Y9V0_ARATH</name>
<evidence type="ECO:0000256" key="10">
    <source>
        <dbReference type="PROSITE-ProRule" id="PRU10141"/>
    </source>
</evidence>
<protein>
    <recommendedName>
        <fullName evidence="2">non-specific serine/threonine protein kinase</fullName>
        <ecNumber evidence="2">2.7.11.1</ecNumber>
    </recommendedName>
</protein>
<evidence type="ECO:0000256" key="9">
    <source>
        <dbReference type="ARBA" id="ARBA00048679"/>
    </source>
</evidence>
<feature type="domain" description="Protein kinase" evidence="12">
    <location>
        <begin position="19"/>
        <end position="271"/>
    </location>
</feature>
<dbReference type="InterPro" id="IPR017441">
    <property type="entry name" value="Protein_kinase_ATP_BS"/>
</dbReference>
<dbReference type="InterPro" id="IPR008271">
    <property type="entry name" value="Ser/Thr_kinase_AS"/>
</dbReference>
<gene>
    <name evidence="15" type="ORF">C24_LOCUS23929</name>
</gene>
<accession>A0A5S9Y9V0</accession>
<dbReference type="PROSITE" id="PS50032">
    <property type="entry name" value="KA1"/>
    <property type="match status" value="1"/>
</dbReference>